<dbReference type="InterPro" id="IPR037518">
    <property type="entry name" value="MPN"/>
</dbReference>
<proteinExistence type="predicted"/>
<dbReference type="PANTHER" id="PTHR10410">
    <property type="entry name" value="EUKARYOTIC TRANSLATION INITIATION FACTOR 3 -RELATED"/>
    <property type="match status" value="1"/>
</dbReference>
<dbReference type="Proteomes" id="UP000274822">
    <property type="component" value="Unassembled WGS sequence"/>
</dbReference>
<organism evidence="2 3">
    <name type="scientific">Jimgerdemannia flammicorona</name>
    <dbReference type="NCBI Taxonomy" id="994334"/>
    <lineage>
        <taxon>Eukaryota</taxon>
        <taxon>Fungi</taxon>
        <taxon>Fungi incertae sedis</taxon>
        <taxon>Mucoromycota</taxon>
        <taxon>Mucoromycotina</taxon>
        <taxon>Endogonomycetes</taxon>
        <taxon>Endogonales</taxon>
        <taxon>Endogonaceae</taxon>
        <taxon>Jimgerdemannia</taxon>
    </lineage>
</organism>
<gene>
    <name evidence="2" type="ORF">BC938DRAFT_474764</name>
</gene>
<keyword evidence="3" id="KW-1185">Reference proteome</keyword>
<accession>A0A433Q1N8</accession>
<evidence type="ECO:0000313" key="2">
    <source>
        <dbReference type="EMBL" id="RUS23687.1"/>
    </source>
</evidence>
<dbReference type="InterPro" id="IPR050242">
    <property type="entry name" value="JAMM_MPN+_peptidase_M67A"/>
</dbReference>
<feature type="non-terminal residue" evidence="2">
    <location>
        <position position="100"/>
    </location>
</feature>
<dbReference type="EMBL" id="RBNJ01018896">
    <property type="protein sequence ID" value="RUS23687.1"/>
    <property type="molecule type" value="Genomic_DNA"/>
</dbReference>
<evidence type="ECO:0000259" key="1">
    <source>
        <dbReference type="PROSITE" id="PS50249"/>
    </source>
</evidence>
<protein>
    <recommendedName>
        <fullName evidence="1">MPN domain-containing protein</fullName>
    </recommendedName>
</protein>
<evidence type="ECO:0000313" key="3">
    <source>
        <dbReference type="Proteomes" id="UP000274822"/>
    </source>
</evidence>
<comment type="caution">
    <text evidence="2">The sequence shown here is derived from an EMBL/GenBank/DDBJ whole genome shotgun (WGS) entry which is preliminary data.</text>
</comment>
<name>A0A433Q1N8_9FUNG</name>
<dbReference type="Gene3D" id="3.40.140.10">
    <property type="entry name" value="Cytidine Deaminase, domain 2"/>
    <property type="match status" value="1"/>
</dbReference>
<sequence length="100" mass="11533">MSLRSSPAQYQLDMMRCLREVNVDNNTVGWYRSATLGNFMDLNLIDTQYNYQHSLSAKSVVIIHDVSKSAAQGNLSLRAFRLTNSFMVLYKEKKFTTERC</sequence>
<dbReference type="AlphaFoldDB" id="A0A433Q1N8"/>
<feature type="domain" description="MPN" evidence="1">
    <location>
        <begin position="1"/>
        <end position="86"/>
    </location>
</feature>
<reference evidence="2 3" key="1">
    <citation type="journal article" date="2018" name="New Phytol.">
        <title>Phylogenomics of Endogonaceae and evolution of mycorrhizas within Mucoromycota.</title>
        <authorList>
            <person name="Chang Y."/>
            <person name="Desiro A."/>
            <person name="Na H."/>
            <person name="Sandor L."/>
            <person name="Lipzen A."/>
            <person name="Clum A."/>
            <person name="Barry K."/>
            <person name="Grigoriev I.V."/>
            <person name="Martin F.M."/>
            <person name="Stajich J.E."/>
            <person name="Smith M.E."/>
            <person name="Bonito G."/>
            <person name="Spatafora J.W."/>
        </authorList>
    </citation>
    <scope>NUCLEOTIDE SEQUENCE [LARGE SCALE GENOMIC DNA]</scope>
    <source>
        <strain evidence="2 3">AD002</strain>
    </source>
</reference>
<dbReference type="PROSITE" id="PS50249">
    <property type="entry name" value="MPN"/>
    <property type="match status" value="1"/>
</dbReference>